<dbReference type="AlphaFoldDB" id="A0A0N5CNS9"/>
<keyword evidence="3" id="KW-1185">Reference proteome</keyword>
<reference evidence="4" key="1">
    <citation type="submission" date="2017-02" db="UniProtKB">
        <authorList>
            <consortium name="WormBaseParasite"/>
        </authorList>
    </citation>
    <scope>IDENTIFICATION</scope>
</reference>
<protein>
    <submittedName>
        <fullName evidence="4">CACTA en-spm transposon protein</fullName>
    </submittedName>
</protein>
<sequence length="127" mass="13598">MDRSDHLNHAGTVCVFTLNDEFSRTNSVGFSSQYQFPQDQACIEDDNLSGATAGGASIGSLIRGTKGHLSSILDSVTQNNTHVRKKKGKVREKNQKKGRCGKHGNGWSAGKCVASILEMMQSGTAVV</sequence>
<dbReference type="Proteomes" id="UP000276776">
    <property type="component" value="Unassembled WGS sequence"/>
</dbReference>
<feature type="compositionally biased region" description="Basic residues" evidence="1">
    <location>
        <begin position="82"/>
        <end position="102"/>
    </location>
</feature>
<evidence type="ECO:0000313" key="4">
    <source>
        <dbReference type="WBParaSite" id="TCLT_0000185101-mRNA-1"/>
    </source>
</evidence>
<accession>A0A0N5CNS9</accession>
<name>A0A0N5CNS9_THECL</name>
<feature type="region of interest" description="Disordered" evidence="1">
    <location>
        <begin position="80"/>
        <end position="102"/>
    </location>
</feature>
<dbReference type="WBParaSite" id="TCLT_0000185101-mRNA-1">
    <property type="protein sequence ID" value="TCLT_0000185101-mRNA-1"/>
    <property type="gene ID" value="TCLT_0000185101"/>
</dbReference>
<proteinExistence type="predicted"/>
<reference evidence="2 3" key="2">
    <citation type="submission" date="2018-11" db="EMBL/GenBank/DDBJ databases">
        <authorList>
            <consortium name="Pathogen Informatics"/>
        </authorList>
    </citation>
    <scope>NUCLEOTIDE SEQUENCE [LARGE SCALE GENOMIC DNA]</scope>
</reference>
<organism evidence="4">
    <name type="scientific">Thelazia callipaeda</name>
    <name type="common">Oriental eyeworm</name>
    <name type="synonym">Parasitic nematode</name>
    <dbReference type="NCBI Taxonomy" id="103827"/>
    <lineage>
        <taxon>Eukaryota</taxon>
        <taxon>Metazoa</taxon>
        <taxon>Ecdysozoa</taxon>
        <taxon>Nematoda</taxon>
        <taxon>Chromadorea</taxon>
        <taxon>Rhabditida</taxon>
        <taxon>Spirurina</taxon>
        <taxon>Spiruromorpha</taxon>
        <taxon>Thelazioidea</taxon>
        <taxon>Thelaziidae</taxon>
        <taxon>Thelazia</taxon>
    </lineage>
</organism>
<dbReference type="EMBL" id="UYYF01000289">
    <property type="protein sequence ID" value="VDM97506.1"/>
    <property type="molecule type" value="Genomic_DNA"/>
</dbReference>
<evidence type="ECO:0000313" key="2">
    <source>
        <dbReference type="EMBL" id="VDM97506.1"/>
    </source>
</evidence>
<evidence type="ECO:0000313" key="3">
    <source>
        <dbReference type="Proteomes" id="UP000276776"/>
    </source>
</evidence>
<gene>
    <name evidence="2" type="ORF">TCLT_LOCUS1852</name>
</gene>
<evidence type="ECO:0000256" key="1">
    <source>
        <dbReference type="SAM" id="MobiDB-lite"/>
    </source>
</evidence>